<evidence type="ECO:0000256" key="4">
    <source>
        <dbReference type="ARBA" id="ARBA00022989"/>
    </source>
</evidence>
<dbReference type="InterPro" id="IPR011701">
    <property type="entry name" value="MFS"/>
</dbReference>
<keyword evidence="8" id="KW-1185">Reference proteome</keyword>
<dbReference type="PANTHER" id="PTHR23504:SF1">
    <property type="entry name" value="GH21943P-RELATED"/>
    <property type="match status" value="1"/>
</dbReference>
<evidence type="ECO:0008006" key="9">
    <source>
        <dbReference type="Google" id="ProtNLM"/>
    </source>
</evidence>
<comment type="caution">
    <text evidence="7">The sequence shown here is derived from an EMBL/GenBank/DDBJ whole genome shotgun (WGS) entry which is preliminary data.</text>
</comment>
<feature type="transmembrane region" description="Helical" evidence="6">
    <location>
        <begin position="187"/>
        <end position="208"/>
    </location>
</feature>
<feature type="transmembrane region" description="Helical" evidence="6">
    <location>
        <begin position="214"/>
        <end position="233"/>
    </location>
</feature>
<dbReference type="SUPFAM" id="SSF103473">
    <property type="entry name" value="MFS general substrate transporter"/>
    <property type="match status" value="1"/>
</dbReference>
<evidence type="ECO:0000256" key="3">
    <source>
        <dbReference type="ARBA" id="ARBA00022692"/>
    </source>
</evidence>
<dbReference type="Gene3D" id="1.20.1250.20">
    <property type="entry name" value="MFS general substrate transporter like domains"/>
    <property type="match status" value="1"/>
</dbReference>
<name>A0A6G0XSV2_9STRA</name>
<dbReference type="VEuPathDB" id="FungiDB:AeMF1_004004"/>
<evidence type="ECO:0000313" key="7">
    <source>
        <dbReference type="EMBL" id="KAF0743501.1"/>
    </source>
</evidence>
<dbReference type="InterPro" id="IPR036259">
    <property type="entry name" value="MFS_trans_sf"/>
</dbReference>
<evidence type="ECO:0000256" key="2">
    <source>
        <dbReference type="ARBA" id="ARBA00022448"/>
    </source>
</evidence>
<feature type="transmembrane region" description="Helical" evidence="6">
    <location>
        <begin position="302"/>
        <end position="323"/>
    </location>
</feature>
<dbReference type="PRINTS" id="PR01035">
    <property type="entry name" value="TCRTETA"/>
</dbReference>
<dbReference type="PROSITE" id="PS00216">
    <property type="entry name" value="SUGAR_TRANSPORT_1"/>
    <property type="match status" value="1"/>
</dbReference>
<dbReference type="PANTHER" id="PTHR23504">
    <property type="entry name" value="MAJOR FACILITATOR SUPERFAMILY DOMAIN-CONTAINING PROTEIN 10"/>
    <property type="match status" value="1"/>
</dbReference>
<feature type="transmembrane region" description="Helical" evidence="6">
    <location>
        <begin position="263"/>
        <end position="282"/>
    </location>
</feature>
<feature type="transmembrane region" description="Helical" evidence="6">
    <location>
        <begin position="396"/>
        <end position="414"/>
    </location>
</feature>
<reference evidence="7 8" key="1">
    <citation type="submission" date="2019-07" db="EMBL/GenBank/DDBJ databases">
        <title>Genomics analysis of Aphanomyces spp. identifies a new class of oomycete effector associated with host adaptation.</title>
        <authorList>
            <person name="Gaulin E."/>
        </authorList>
    </citation>
    <scope>NUCLEOTIDE SEQUENCE [LARGE SCALE GENOMIC DNA]</scope>
    <source>
        <strain evidence="7 8">ATCC 201684</strain>
    </source>
</reference>
<feature type="transmembrane region" description="Helical" evidence="6">
    <location>
        <begin position="356"/>
        <end position="375"/>
    </location>
</feature>
<keyword evidence="5 6" id="KW-0472">Membrane</keyword>
<evidence type="ECO:0000313" key="8">
    <source>
        <dbReference type="Proteomes" id="UP000481153"/>
    </source>
</evidence>
<dbReference type="GO" id="GO:0022857">
    <property type="term" value="F:transmembrane transporter activity"/>
    <property type="evidence" value="ECO:0007669"/>
    <property type="project" value="InterPro"/>
</dbReference>
<dbReference type="GO" id="GO:0016020">
    <property type="term" value="C:membrane"/>
    <property type="evidence" value="ECO:0007669"/>
    <property type="project" value="UniProtKB-SubCell"/>
</dbReference>
<dbReference type="InterPro" id="IPR001958">
    <property type="entry name" value="Tet-R_TetA/multi-R_MdtG-like"/>
</dbReference>
<dbReference type="AlphaFoldDB" id="A0A6G0XSV2"/>
<feature type="transmembrane region" description="Helical" evidence="6">
    <location>
        <begin position="127"/>
        <end position="148"/>
    </location>
</feature>
<comment type="subcellular location">
    <subcellularLocation>
        <location evidence="1">Membrane</location>
        <topology evidence="1">Multi-pass membrane protein</topology>
    </subcellularLocation>
</comment>
<evidence type="ECO:0000256" key="1">
    <source>
        <dbReference type="ARBA" id="ARBA00004141"/>
    </source>
</evidence>
<feature type="transmembrane region" description="Helical" evidence="6">
    <location>
        <begin position="95"/>
        <end position="115"/>
    </location>
</feature>
<evidence type="ECO:0000256" key="5">
    <source>
        <dbReference type="ARBA" id="ARBA00023136"/>
    </source>
</evidence>
<sequence length="473" mass="52008">MLTFYLLKFFLGKKDRSRMKTAAVHLAPVHTVLLAIFPLVFLAVLESLSYGLLVPVLPITTTEYFAQEYNHGKPIDCVKFSNATACIEGSQQANLWSSATSSLGSLVSFIITPLVGQGSDIYGRKAFLVAAQVLHVIYPFTIMLFSIYHHDIRVYFIVKFVYNSFLTGSVVAASIADVTAPENRTTAFGGIFAIQSVFFSVAIALTQYLTTYKILVISSIFYILRVVWCVFVYKETLAIICRAPSYTGINPFRALTILLKSSLFRRLSVVIALSTFVSAGLMNYRPYFFNSYLSFSKDDFASFLLVVGVASMVSQGVILQPLLSCVREKFVVAISMALYAIMSALYLVLVFAPSKFVIFLVAFCSGFGDVGFAAISSLKSTHVSEREQGRVQGAVYGVRALSSALGPLVFSALYNARTTDKASESVPFILSLVLYFISMLVSFKLPGNAPQVDLRDSLAPLLDDMDSTDVEEM</sequence>
<gene>
    <name evidence="7" type="ORF">Ae201684_001795</name>
</gene>
<keyword evidence="2" id="KW-0813">Transport</keyword>
<dbReference type="Proteomes" id="UP000481153">
    <property type="component" value="Unassembled WGS sequence"/>
</dbReference>
<feature type="transmembrane region" description="Helical" evidence="6">
    <location>
        <begin position="426"/>
        <end position="445"/>
    </location>
</feature>
<feature type="transmembrane region" description="Helical" evidence="6">
    <location>
        <begin position="21"/>
        <end position="45"/>
    </location>
</feature>
<accession>A0A6G0XSV2</accession>
<dbReference type="Pfam" id="PF07690">
    <property type="entry name" value="MFS_1"/>
    <property type="match status" value="1"/>
</dbReference>
<organism evidence="7 8">
    <name type="scientific">Aphanomyces euteiches</name>
    <dbReference type="NCBI Taxonomy" id="100861"/>
    <lineage>
        <taxon>Eukaryota</taxon>
        <taxon>Sar</taxon>
        <taxon>Stramenopiles</taxon>
        <taxon>Oomycota</taxon>
        <taxon>Saprolegniomycetes</taxon>
        <taxon>Saprolegniales</taxon>
        <taxon>Verrucalvaceae</taxon>
        <taxon>Aphanomyces</taxon>
    </lineage>
</organism>
<keyword evidence="3 6" id="KW-0812">Transmembrane</keyword>
<keyword evidence="4 6" id="KW-1133">Transmembrane helix</keyword>
<dbReference type="InterPro" id="IPR005829">
    <property type="entry name" value="Sugar_transporter_CS"/>
</dbReference>
<feature type="transmembrane region" description="Helical" evidence="6">
    <location>
        <begin position="154"/>
        <end position="175"/>
    </location>
</feature>
<protein>
    <recommendedName>
        <fullName evidence="9">Major facilitator superfamily (MFS) profile domain-containing protein</fullName>
    </recommendedName>
</protein>
<proteinExistence type="predicted"/>
<evidence type="ECO:0000256" key="6">
    <source>
        <dbReference type="SAM" id="Phobius"/>
    </source>
</evidence>
<dbReference type="EMBL" id="VJMJ01000015">
    <property type="protein sequence ID" value="KAF0743501.1"/>
    <property type="molecule type" value="Genomic_DNA"/>
</dbReference>
<feature type="transmembrane region" description="Helical" evidence="6">
    <location>
        <begin position="330"/>
        <end position="350"/>
    </location>
</feature>